<dbReference type="SMART" id="SM00421">
    <property type="entry name" value="HTH_LUXR"/>
    <property type="match status" value="1"/>
</dbReference>
<dbReference type="SUPFAM" id="SSF46894">
    <property type="entry name" value="C-terminal effector domain of the bipartite response regulators"/>
    <property type="match status" value="1"/>
</dbReference>
<gene>
    <name evidence="2" type="ORF">ACFFTL_11125</name>
</gene>
<comment type="caution">
    <text evidence="2">The sequence shown here is derived from an EMBL/GenBank/DDBJ whole genome shotgun (WGS) entry which is preliminary data.</text>
</comment>
<evidence type="ECO:0000313" key="3">
    <source>
        <dbReference type="Proteomes" id="UP001589710"/>
    </source>
</evidence>
<evidence type="ECO:0000259" key="1">
    <source>
        <dbReference type="SMART" id="SM00421"/>
    </source>
</evidence>
<proteinExistence type="predicted"/>
<dbReference type="Proteomes" id="UP001589710">
    <property type="component" value="Unassembled WGS sequence"/>
</dbReference>
<dbReference type="InterPro" id="IPR051797">
    <property type="entry name" value="TrmB-like"/>
</dbReference>
<name>A0ABV5R7H9_9ACTN</name>
<feature type="domain" description="HTH luxR-type" evidence="1">
    <location>
        <begin position="309"/>
        <end position="366"/>
    </location>
</feature>
<dbReference type="InterPro" id="IPR016032">
    <property type="entry name" value="Sig_transdc_resp-reg_C-effctor"/>
</dbReference>
<organism evidence="2 3">
    <name type="scientific">Streptomyces yanii</name>
    <dbReference type="NCBI Taxonomy" id="78510"/>
    <lineage>
        <taxon>Bacteria</taxon>
        <taxon>Bacillati</taxon>
        <taxon>Actinomycetota</taxon>
        <taxon>Actinomycetes</taxon>
        <taxon>Kitasatosporales</taxon>
        <taxon>Streptomycetaceae</taxon>
        <taxon>Streptomyces</taxon>
    </lineage>
</organism>
<dbReference type="PANTHER" id="PTHR34293:SF1">
    <property type="entry name" value="HTH-TYPE TRANSCRIPTIONAL REGULATOR TRMBL2"/>
    <property type="match status" value="1"/>
</dbReference>
<keyword evidence="3" id="KW-1185">Reference proteome</keyword>
<dbReference type="Gene3D" id="1.10.10.10">
    <property type="entry name" value="Winged helix-like DNA-binding domain superfamily/Winged helix DNA-binding domain"/>
    <property type="match status" value="1"/>
</dbReference>
<sequence length="389" mass="42158">MSVAGVRCLPAPLRRRTALSADGPRPSDGAPVAPDAAEASLLTFLGLEPLEDAVYRLLVDRPDSEPAALAGESTGRVEEVARALDVLVERGLASTQPVGDAVLRYRASSPVLSLGPLLESRRAALHRVESLVTTLAERHRSAQAHASGAPIEVLSGAAAIRRRLLLMQDQATIEVCSMIPLHDYHAVITFEDNHDEIEHVLMRRGIAIRGVIDRDWLERPKTAATIATYAAQGQYISVVDKLPIKLIIVDRRIALLPLAPGHEGTDPVALVVHGTGLLTALSSLFETYFERGWRLLPSDTDPRDGHTDGAELDAVDRQIVSLLYVGLTDAAIARQLGMGHRTVQRRLQSLMVKVGAATRFQLGWHAACSGWLDETDSQIPPNRSENNAM</sequence>
<dbReference type="PANTHER" id="PTHR34293">
    <property type="entry name" value="HTH-TYPE TRANSCRIPTIONAL REGULATOR TRMBL2"/>
    <property type="match status" value="1"/>
</dbReference>
<dbReference type="InterPro" id="IPR036388">
    <property type="entry name" value="WH-like_DNA-bd_sf"/>
</dbReference>
<accession>A0ABV5R7H9</accession>
<dbReference type="InterPro" id="IPR000792">
    <property type="entry name" value="Tscrpt_reg_LuxR_C"/>
</dbReference>
<protein>
    <recommendedName>
        <fullName evidence="1">HTH luxR-type domain-containing protein</fullName>
    </recommendedName>
</protein>
<dbReference type="RefSeq" id="WP_386143713.1">
    <property type="nucleotide sequence ID" value="NZ_JBHMCG010000052.1"/>
</dbReference>
<dbReference type="EMBL" id="JBHMCG010000052">
    <property type="protein sequence ID" value="MFB9572859.1"/>
    <property type="molecule type" value="Genomic_DNA"/>
</dbReference>
<reference evidence="2 3" key="1">
    <citation type="submission" date="2024-09" db="EMBL/GenBank/DDBJ databases">
        <authorList>
            <person name="Sun Q."/>
            <person name="Mori K."/>
        </authorList>
    </citation>
    <scope>NUCLEOTIDE SEQUENCE [LARGE SCALE GENOMIC DNA]</scope>
    <source>
        <strain evidence="2 3">JCM 3331</strain>
    </source>
</reference>
<evidence type="ECO:0000313" key="2">
    <source>
        <dbReference type="EMBL" id="MFB9572859.1"/>
    </source>
</evidence>